<feature type="domain" description="Polysaccharide pyruvyl transferase" evidence="1">
    <location>
        <begin position="49"/>
        <end position="250"/>
    </location>
</feature>
<sequence>MVQEFKNYWKHLRIKAGLREEKEFGFEYERVLLRKDRKGAPVVRLLGNHSSLHCGCAAVVMALRETAKIKGWRLATFREPYDAVVVNGEGSMHHSSENFRKKMGVLQKAVEAGIPAYLVNSVWQDNCNEYDSVLRQLSGVQVREKLSERDLREKHGIEATVCIDAAFFWGPTVEKNDKLNRSGVAYTDFRCPETDIFVRNDDLFPHADYLSMRETRWEDMIQKMSGYEYIITGQHHAVYAACKARTPFIASEGNSHKIRGLIESANADIPTATSPKEFSLLLSQVENYRHEYEKLFDWMSDQSADRIFPNPPK</sequence>
<evidence type="ECO:0000313" key="2">
    <source>
        <dbReference type="EMBL" id="QUS55857.1"/>
    </source>
</evidence>
<dbReference type="RefSeq" id="WP_143508256.1">
    <property type="nucleotide sequence ID" value="NZ_CP074126.1"/>
</dbReference>
<proteinExistence type="predicted"/>
<protein>
    <recommendedName>
        <fullName evidence="1">Polysaccharide pyruvyl transferase domain-containing protein</fullName>
    </recommendedName>
</protein>
<gene>
    <name evidence="2" type="ORF">KGB56_21660</name>
</gene>
<organism evidence="2 3">
    <name type="scientific">Pseudovibrio brasiliensis</name>
    <dbReference type="NCBI Taxonomy" id="1898042"/>
    <lineage>
        <taxon>Bacteria</taxon>
        <taxon>Pseudomonadati</taxon>
        <taxon>Pseudomonadota</taxon>
        <taxon>Alphaproteobacteria</taxon>
        <taxon>Hyphomicrobiales</taxon>
        <taxon>Stappiaceae</taxon>
        <taxon>Pseudovibrio</taxon>
    </lineage>
</organism>
<name>A0ABX8AMH0_9HYPH</name>
<dbReference type="EMBL" id="CP074126">
    <property type="protein sequence ID" value="QUS55857.1"/>
    <property type="molecule type" value="Genomic_DNA"/>
</dbReference>
<dbReference type="Proteomes" id="UP000680706">
    <property type="component" value="Chromosome"/>
</dbReference>
<evidence type="ECO:0000259" key="1">
    <source>
        <dbReference type="Pfam" id="PF04230"/>
    </source>
</evidence>
<dbReference type="InterPro" id="IPR007345">
    <property type="entry name" value="Polysacch_pyruvyl_Trfase"/>
</dbReference>
<evidence type="ECO:0000313" key="3">
    <source>
        <dbReference type="Proteomes" id="UP000680706"/>
    </source>
</evidence>
<keyword evidence="3" id="KW-1185">Reference proteome</keyword>
<dbReference type="Pfam" id="PF04230">
    <property type="entry name" value="PS_pyruv_trans"/>
    <property type="match status" value="1"/>
</dbReference>
<reference evidence="2 3" key="1">
    <citation type="journal article" date="2021" name="Angew. Chem. Int. Ed. Engl.">
        <title>A novel family of nonribosomal peptides modulate collective behavior in Pseudovibrio bacteria isolated from marine sponges.</title>
        <authorList>
            <person name="Ioca L.P."/>
            <person name="Dai Y."/>
            <person name="Kunakom S."/>
            <person name="Diaz-Espinosa J."/>
            <person name="Krunic A."/>
            <person name="Crnkovic C.M."/>
            <person name="Orjala J."/>
            <person name="Sanchez L.M."/>
            <person name="Ferreira A.G."/>
            <person name="Berlinck R.G.S."/>
            <person name="Eustaquio A.S."/>
        </authorList>
    </citation>
    <scope>NUCLEOTIDE SEQUENCE [LARGE SCALE GENOMIC DNA]</scope>
    <source>
        <strain evidence="2 3">Ab134</strain>
    </source>
</reference>
<accession>A0ABX8AMH0</accession>